<accession>A0A2L0F7N4</accession>
<feature type="compositionally biased region" description="Basic residues" evidence="1">
    <location>
        <begin position="13"/>
        <end position="32"/>
    </location>
</feature>
<dbReference type="AlphaFoldDB" id="A0A2L0F7N4"/>
<feature type="compositionally biased region" description="Basic residues" evidence="1">
    <location>
        <begin position="172"/>
        <end position="188"/>
    </location>
</feature>
<feature type="compositionally biased region" description="Low complexity" evidence="1">
    <location>
        <begin position="125"/>
        <end position="169"/>
    </location>
</feature>
<feature type="compositionally biased region" description="Low complexity" evidence="1">
    <location>
        <begin position="52"/>
        <end position="67"/>
    </location>
</feature>
<evidence type="ECO:0000313" key="3">
    <source>
        <dbReference type="Proteomes" id="UP000238348"/>
    </source>
</evidence>
<organism evidence="2 3">
    <name type="scientific">Sorangium cellulosum</name>
    <name type="common">Polyangium cellulosum</name>
    <dbReference type="NCBI Taxonomy" id="56"/>
    <lineage>
        <taxon>Bacteria</taxon>
        <taxon>Pseudomonadati</taxon>
        <taxon>Myxococcota</taxon>
        <taxon>Polyangia</taxon>
        <taxon>Polyangiales</taxon>
        <taxon>Polyangiaceae</taxon>
        <taxon>Sorangium</taxon>
    </lineage>
</organism>
<proteinExistence type="predicted"/>
<reference evidence="2 3" key="1">
    <citation type="submission" date="2015-09" db="EMBL/GenBank/DDBJ databases">
        <title>Sorangium comparison.</title>
        <authorList>
            <person name="Zaburannyi N."/>
            <person name="Bunk B."/>
            <person name="Overmann J."/>
            <person name="Mueller R."/>
        </authorList>
    </citation>
    <scope>NUCLEOTIDE SEQUENCE [LARGE SCALE GENOMIC DNA]</scope>
    <source>
        <strain evidence="2 3">So ce26</strain>
    </source>
</reference>
<name>A0A2L0F7N4_SORCE</name>
<feature type="region of interest" description="Disordered" evidence="1">
    <location>
        <begin position="1"/>
        <end position="272"/>
    </location>
</feature>
<feature type="compositionally biased region" description="Basic residues" evidence="1">
    <location>
        <begin position="241"/>
        <end position="259"/>
    </location>
</feature>
<protein>
    <submittedName>
        <fullName evidence="2">Uncharacterized protein</fullName>
    </submittedName>
</protein>
<evidence type="ECO:0000256" key="1">
    <source>
        <dbReference type="SAM" id="MobiDB-lite"/>
    </source>
</evidence>
<feature type="compositionally biased region" description="Basic residues" evidence="1">
    <location>
        <begin position="197"/>
        <end position="210"/>
    </location>
</feature>
<evidence type="ECO:0000313" key="2">
    <source>
        <dbReference type="EMBL" id="AUX47595.1"/>
    </source>
</evidence>
<feature type="compositionally biased region" description="Basic and acidic residues" evidence="1">
    <location>
        <begin position="229"/>
        <end position="240"/>
    </location>
</feature>
<gene>
    <name evidence="2" type="ORF">SOCE26_091170</name>
</gene>
<dbReference type="EMBL" id="CP012673">
    <property type="protein sequence ID" value="AUX47595.1"/>
    <property type="molecule type" value="Genomic_DNA"/>
</dbReference>
<dbReference type="Proteomes" id="UP000238348">
    <property type="component" value="Chromosome"/>
</dbReference>
<sequence length="272" mass="29802">MRGLGRGSWARIRGSRRPRSLGRCRRRPACRPRRTEPGSFPTRRRSYPSWKRSSPPASRPPTSASAACLWTRRPAAGSSRPCGLRGAVSRGFRGGPSSVGSTTPPTPTPTPNPGNYGRRGRGDVADVGARTGATGATAREAPSAPPARASGASARPAGKWTGPAAAVGHPGPGRRRRRPQGRARRVRRGVQGGRLGRLGRGRRLRWPRRQGGRERLPERRHRRAARQGDPARQRDRDVRRRPGRRRRRAPARRTRRNRPAKGIVTVRAAPVT</sequence>